<dbReference type="AlphaFoldDB" id="A0ABD3TAI4"/>
<protein>
    <recommendedName>
        <fullName evidence="4">Transmembrane protein</fullName>
    </recommendedName>
</protein>
<gene>
    <name evidence="2" type="ORF">ACJIZ3_008098</name>
</gene>
<dbReference type="EMBL" id="JBJXBP010000004">
    <property type="protein sequence ID" value="KAL3833362.1"/>
    <property type="molecule type" value="Genomic_DNA"/>
</dbReference>
<accession>A0ABD3TAI4</accession>
<keyword evidence="1" id="KW-0472">Membrane</keyword>
<name>A0ABD3TAI4_9LAMI</name>
<evidence type="ECO:0008006" key="4">
    <source>
        <dbReference type="Google" id="ProtNLM"/>
    </source>
</evidence>
<evidence type="ECO:0000313" key="3">
    <source>
        <dbReference type="Proteomes" id="UP001634393"/>
    </source>
</evidence>
<keyword evidence="1" id="KW-0812">Transmembrane</keyword>
<evidence type="ECO:0000256" key="1">
    <source>
        <dbReference type="SAM" id="Phobius"/>
    </source>
</evidence>
<organism evidence="2 3">
    <name type="scientific">Penstemon smallii</name>
    <dbReference type="NCBI Taxonomy" id="265156"/>
    <lineage>
        <taxon>Eukaryota</taxon>
        <taxon>Viridiplantae</taxon>
        <taxon>Streptophyta</taxon>
        <taxon>Embryophyta</taxon>
        <taxon>Tracheophyta</taxon>
        <taxon>Spermatophyta</taxon>
        <taxon>Magnoliopsida</taxon>
        <taxon>eudicotyledons</taxon>
        <taxon>Gunneridae</taxon>
        <taxon>Pentapetalae</taxon>
        <taxon>asterids</taxon>
        <taxon>lamiids</taxon>
        <taxon>Lamiales</taxon>
        <taxon>Plantaginaceae</taxon>
        <taxon>Cheloneae</taxon>
        <taxon>Penstemon</taxon>
    </lineage>
</organism>
<comment type="caution">
    <text evidence="2">The sequence shown here is derived from an EMBL/GenBank/DDBJ whole genome shotgun (WGS) entry which is preliminary data.</text>
</comment>
<sequence>MGSSALAKLPIVHHSTYAMWQKWHMLPDKYLHYMVSRNDFYAPVFFFFFPSFSLLLLLSFFLKQRSMSINQSSNLSKKHLKLNTTNQNKQCRTRIKNKNTQKIARIEEPEI</sequence>
<feature type="transmembrane region" description="Helical" evidence="1">
    <location>
        <begin position="40"/>
        <end position="62"/>
    </location>
</feature>
<reference evidence="2 3" key="1">
    <citation type="submission" date="2024-12" db="EMBL/GenBank/DDBJ databases">
        <title>The unique morphological basis and parallel evolutionary history of personate flowers in Penstemon.</title>
        <authorList>
            <person name="Depatie T.H."/>
            <person name="Wessinger C.A."/>
        </authorList>
    </citation>
    <scope>NUCLEOTIDE SEQUENCE [LARGE SCALE GENOMIC DNA]</scope>
    <source>
        <strain evidence="2">WTNN_2</strain>
        <tissue evidence="2">Leaf</tissue>
    </source>
</reference>
<keyword evidence="3" id="KW-1185">Reference proteome</keyword>
<proteinExistence type="predicted"/>
<keyword evidence="1" id="KW-1133">Transmembrane helix</keyword>
<evidence type="ECO:0000313" key="2">
    <source>
        <dbReference type="EMBL" id="KAL3833362.1"/>
    </source>
</evidence>
<dbReference type="Proteomes" id="UP001634393">
    <property type="component" value="Unassembled WGS sequence"/>
</dbReference>